<evidence type="ECO:0000313" key="3">
    <source>
        <dbReference type="Proteomes" id="UP000601099"/>
    </source>
</evidence>
<gene>
    <name evidence="2" type="ORF">I5L79_02965</name>
</gene>
<name>A0ABS0KXA0_9BACT</name>
<organism evidence="2 3">
    <name type="scientific">Hymenobacter guriensis</name>
    <dbReference type="NCBI Taxonomy" id="2793065"/>
    <lineage>
        <taxon>Bacteria</taxon>
        <taxon>Pseudomonadati</taxon>
        <taxon>Bacteroidota</taxon>
        <taxon>Cytophagia</taxon>
        <taxon>Cytophagales</taxon>
        <taxon>Hymenobacteraceae</taxon>
        <taxon>Hymenobacter</taxon>
    </lineage>
</organism>
<keyword evidence="3" id="KW-1185">Reference proteome</keyword>
<proteinExistence type="predicted"/>
<evidence type="ECO:0000256" key="1">
    <source>
        <dbReference type="SAM" id="MobiDB-lite"/>
    </source>
</evidence>
<sequence length="120" mass="13377">MRTIEKYAVAAAVILGFSLKAQGQELPLPGQKNPDWVLQKTEHTQSAELLKTQPQPIPSPQLGGGTKSSAGDWEILYDPAHNVRYNLRAKTRGIVRVQNLQTGIVYTYTRAELVKPWPLK</sequence>
<dbReference type="Proteomes" id="UP000601099">
    <property type="component" value="Unassembled WGS sequence"/>
</dbReference>
<evidence type="ECO:0008006" key="4">
    <source>
        <dbReference type="Google" id="ProtNLM"/>
    </source>
</evidence>
<dbReference type="EMBL" id="JADWYK010000001">
    <property type="protein sequence ID" value="MBG8552487.1"/>
    <property type="molecule type" value="Genomic_DNA"/>
</dbReference>
<evidence type="ECO:0000313" key="2">
    <source>
        <dbReference type="EMBL" id="MBG8552487.1"/>
    </source>
</evidence>
<reference evidence="2 3" key="1">
    <citation type="submission" date="2020-11" db="EMBL/GenBank/DDBJ databases">
        <title>Hymenobacter sp.</title>
        <authorList>
            <person name="Kim M.K."/>
        </authorList>
    </citation>
    <scope>NUCLEOTIDE SEQUENCE [LARGE SCALE GENOMIC DNA]</scope>
    <source>
        <strain evidence="2 3">BT594</strain>
    </source>
</reference>
<accession>A0ABS0KXA0</accession>
<dbReference type="RefSeq" id="WP_196953518.1">
    <property type="nucleotide sequence ID" value="NZ_JADWYK010000001.1"/>
</dbReference>
<protein>
    <recommendedName>
        <fullName evidence="4">PepSY domain-containing protein</fullName>
    </recommendedName>
</protein>
<feature type="region of interest" description="Disordered" evidence="1">
    <location>
        <begin position="42"/>
        <end position="68"/>
    </location>
</feature>
<comment type="caution">
    <text evidence="2">The sequence shown here is derived from an EMBL/GenBank/DDBJ whole genome shotgun (WGS) entry which is preliminary data.</text>
</comment>